<feature type="domain" description="Carbohydrate kinase PfkB" evidence="4">
    <location>
        <begin position="67"/>
        <end position="340"/>
    </location>
</feature>
<dbReference type="Proteomes" id="UP001208689">
    <property type="component" value="Chromosome"/>
</dbReference>
<dbReference type="InterPro" id="IPR029056">
    <property type="entry name" value="Ribokinase-like"/>
</dbReference>
<dbReference type="Gene3D" id="3.40.1190.20">
    <property type="match status" value="1"/>
</dbReference>
<dbReference type="PANTHER" id="PTHR10584">
    <property type="entry name" value="SUGAR KINASE"/>
    <property type="match status" value="1"/>
</dbReference>
<keyword evidence="6" id="KW-1185">Reference proteome</keyword>
<evidence type="ECO:0000313" key="6">
    <source>
        <dbReference type="Proteomes" id="UP001208689"/>
    </source>
</evidence>
<keyword evidence="2 5" id="KW-0808">Transferase</keyword>
<evidence type="ECO:0000256" key="3">
    <source>
        <dbReference type="ARBA" id="ARBA00022777"/>
    </source>
</evidence>
<dbReference type="InterPro" id="IPR011611">
    <property type="entry name" value="PfkB_dom"/>
</dbReference>
<evidence type="ECO:0000256" key="1">
    <source>
        <dbReference type="ARBA" id="ARBA00010688"/>
    </source>
</evidence>
<dbReference type="PANTHER" id="PTHR10584:SF166">
    <property type="entry name" value="RIBOKINASE"/>
    <property type="match status" value="1"/>
</dbReference>
<name>A0ABY6HLV0_9ARCH</name>
<evidence type="ECO:0000256" key="2">
    <source>
        <dbReference type="ARBA" id="ARBA00022679"/>
    </source>
</evidence>
<comment type="similarity">
    <text evidence="1">Belongs to the carbohydrate kinase PfkB family.</text>
</comment>
<gene>
    <name evidence="5" type="ORF">NEF87_000769</name>
</gene>
<evidence type="ECO:0000313" key="5">
    <source>
        <dbReference type="EMBL" id="UYP44484.1"/>
    </source>
</evidence>
<dbReference type="GO" id="GO:0004747">
    <property type="term" value="F:ribokinase activity"/>
    <property type="evidence" value="ECO:0007669"/>
    <property type="project" value="UniProtKB-EC"/>
</dbReference>
<dbReference type="EC" id="2.7.1.15" evidence="5"/>
<dbReference type="Pfam" id="PF00294">
    <property type="entry name" value="PfkB"/>
    <property type="match status" value="1"/>
</dbReference>
<keyword evidence="3" id="KW-0418">Kinase</keyword>
<accession>A0ABY6HLV0</accession>
<dbReference type="EMBL" id="CP104013">
    <property type="protein sequence ID" value="UYP44484.1"/>
    <property type="molecule type" value="Genomic_DNA"/>
</dbReference>
<evidence type="ECO:0000259" key="4">
    <source>
        <dbReference type="Pfam" id="PF00294"/>
    </source>
</evidence>
<proteinExistence type="inferred from homology"/>
<sequence length="362" mass="40664">MENRIIVVGELHIDLFYRADVYSSLAKILSQNLFQNQQSYISEEEIESKILHIVNSTNKKIQGNSYLKRGGNGNNSSEILAHLGANVDLLSVVGENSQWMLQELQELGIGTSNIYIKSSPTPISTIIEDPSITKILLASNCKKEMNFTDIQFPTHKFYPYNIVFITPFAPKFAPIYLAVPKHDKILAVTIETQKIHNLAQLELLNDHPCDILFMNLQDIATILQDCSFSQTQTDISMNSQQVIRNDLQISHFAKIRVYTFGKKGVWICVSNKQPVHIPIISIKVRNRTGAGDTFAAAFLVEFNSRISSKEELNHLDLDTLIKNVIACAKFARIVAALKVKTGKSPTRSEIDLFIQNNSTVIN</sequence>
<dbReference type="SUPFAM" id="SSF53613">
    <property type="entry name" value="Ribokinase-like"/>
    <property type="match status" value="1"/>
</dbReference>
<protein>
    <submittedName>
        <fullName evidence="5">Ribokinase</fullName>
        <ecNumber evidence="5">2.7.1.15</ecNumber>
    </submittedName>
</protein>
<organism evidence="5 6">
    <name type="scientific">Candidatus Lokiarchaeum ossiferum</name>
    <dbReference type="NCBI Taxonomy" id="2951803"/>
    <lineage>
        <taxon>Archaea</taxon>
        <taxon>Promethearchaeati</taxon>
        <taxon>Promethearchaeota</taxon>
        <taxon>Promethearchaeia</taxon>
        <taxon>Promethearchaeales</taxon>
        <taxon>Promethearchaeaceae</taxon>
        <taxon>Candidatus Lokiarchaeum</taxon>
    </lineage>
</organism>
<reference evidence="5" key="1">
    <citation type="submission" date="2022-09" db="EMBL/GenBank/DDBJ databases">
        <title>Actin cytoskeleton and complex cell architecture in an #Asgard archaeon.</title>
        <authorList>
            <person name="Ponce Toledo R.I."/>
            <person name="Schleper C."/>
            <person name="Rodrigues Oliveira T."/>
            <person name="Wollweber F."/>
            <person name="Xu J."/>
            <person name="Rittmann S."/>
            <person name="Klingl A."/>
            <person name="Pilhofer M."/>
        </authorList>
    </citation>
    <scope>NUCLEOTIDE SEQUENCE</scope>
    <source>
        <strain evidence="5">B-35</strain>
    </source>
</reference>